<feature type="domain" description="Aerotolerance regulator N-terminal" evidence="2">
    <location>
        <begin position="7"/>
        <end position="81"/>
    </location>
</feature>
<feature type="transmembrane region" description="Helical" evidence="1">
    <location>
        <begin position="615"/>
        <end position="633"/>
    </location>
</feature>
<dbReference type="RefSeq" id="WP_211785194.1">
    <property type="nucleotide sequence ID" value="NZ_CP047289.1"/>
</dbReference>
<feature type="transmembrane region" description="Helical" evidence="1">
    <location>
        <begin position="6"/>
        <end position="28"/>
    </location>
</feature>
<evidence type="ECO:0000313" key="5">
    <source>
        <dbReference type="Proteomes" id="UP000679284"/>
    </source>
</evidence>
<dbReference type="SUPFAM" id="SSF52317">
    <property type="entry name" value="Class I glutamine amidotransferase-like"/>
    <property type="match status" value="1"/>
</dbReference>
<dbReference type="NCBIfam" id="TIGR02226">
    <property type="entry name" value="two_anch"/>
    <property type="match status" value="1"/>
</dbReference>
<dbReference type="PANTHER" id="PTHR37464:SF1">
    <property type="entry name" value="BLL2463 PROTEIN"/>
    <property type="match status" value="1"/>
</dbReference>
<name>A0A8J8MUI3_9RHOB</name>
<keyword evidence="1" id="KW-0812">Transmembrane</keyword>
<dbReference type="Pfam" id="PF07584">
    <property type="entry name" value="BatA"/>
    <property type="match status" value="1"/>
</dbReference>
<evidence type="ECO:0000259" key="3">
    <source>
        <dbReference type="Pfam" id="PF13709"/>
    </source>
</evidence>
<evidence type="ECO:0000259" key="2">
    <source>
        <dbReference type="Pfam" id="PF07584"/>
    </source>
</evidence>
<dbReference type="Gene3D" id="3.40.50.880">
    <property type="match status" value="1"/>
</dbReference>
<dbReference type="Proteomes" id="UP000679284">
    <property type="component" value="Chromosome"/>
</dbReference>
<dbReference type="PANTHER" id="PTHR37464">
    <property type="entry name" value="BLL2463 PROTEIN"/>
    <property type="match status" value="1"/>
</dbReference>
<dbReference type="Gene3D" id="3.40.50.12140">
    <property type="entry name" value="Domain of unknown function DUF4159"/>
    <property type="match status" value="1"/>
</dbReference>
<keyword evidence="1" id="KW-1133">Transmembrane helix</keyword>
<organism evidence="4 5">
    <name type="scientific">Falsirhodobacter algicola</name>
    <dbReference type="NCBI Taxonomy" id="2692330"/>
    <lineage>
        <taxon>Bacteria</taxon>
        <taxon>Pseudomonadati</taxon>
        <taxon>Pseudomonadota</taxon>
        <taxon>Alphaproteobacteria</taxon>
        <taxon>Rhodobacterales</taxon>
        <taxon>Paracoccaceae</taxon>
        <taxon>Falsirhodobacter</taxon>
    </lineage>
</organism>
<dbReference type="InterPro" id="IPR029062">
    <property type="entry name" value="Class_I_gatase-like"/>
</dbReference>
<accession>A0A8J8MUI3</accession>
<gene>
    <name evidence="4" type="ORF">GR316_10345</name>
</gene>
<dbReference type="CDD" id="cd03143">
    <property type="entry name" value="A4_beta-galactosidase_middle_domain"/>
    <property type="match status" value="1"/>
</dbReference>
<dbReference type="InterPro" id="IPR011933">
    <property type="entry name" value="Double_TM_dom"/>
</dbReference>
<dbReference type="InterPro" id="IPR024163">
    <property type="entry name" value="Aerotolerance_reg_N"/>
</dbReference>
<dbReference type="KEGG" id="fap:GR316_10345"/>
<evidence type="ECO:0000313" key="4">
    <source>
        <dbReference type="EMBL" id="QUS36975.1"/>
    </source>
</evidence>
<proteinExistence type="predicted"/>
<dbReference type="InterPro" id="IPR025297">
    <property type="entry name" value="DUF4159"/>
</dbReference>
<evidence type="ECO:0000256" key="1">
    <source>
        <dbReference type="SAM" id="Phobius"/>
    </source>
</evidence>
<dbReference type="Pfam" id="PF13709">
    <property type="entry name" value="DUF4159"/>
    <property type="match status" value="1"/>
</dbReference>
<protein>
    <submittedName>
        <fullName evidence="4">DUF4159 domain-containing protein</fullName>
    </submittedName>
</protein>
<dbReference type="EMBL" id="CP047289">
    <property type="protein sequence ID" value="QUS36975.1"/>
    <property type="molecule type" value="Genomic_DNA"/>
</dbReference>
<reference evidence="4" key="1">
    <citation type="submission" date="2020-01" db="EMBL/GenBank/DDBJ databases">
        <authorList>
            <person name="Yang Y."/>
            <person name="Kwon Y.M."/>
        </authorList>
    </citation>
    <scope>NUCLEOTIDE SEQUENCE</scope>
    <source>
        <strain evidence="4">PG104</strain>
    </source>
</reference>
<keyword evidence="1" id="KW-0472">Membrane</keyword>
<feature type="domain" description="DUF4159" evidence="3">
    <location>
        <begin position="672"/>
        <end position="890"/>
    </location>
</feature>
<keyword evidence="5" id="KW-1185">Reference proteome</keyword>
<feature type="transmembrane region" description="Helical" evidence="1">
    <location>
        <begin position="61"/>
        <end position="83"/>
    </location>
</feature>
<sequence>MWTLGPIGFTAPLVLLGLVLLPLLWVLLRAVPPAPVRRRFPGVALLLGLTDRETAADRTPWWLMALRMAALGAVILGFAGPVLNPAPGAPDDTPLLVVVDGSWADAPDWPRRIARAEQAMTEAGRADAPVALIRATEAPASVSFRPAEAVIPQLRGAEPNPWAPRFADWAAALPEGPFRTLWLSDGIDHPGRADLVAALEDRGALTVIEVPNPLVALRPPALEGEGLRITAARLPVFTRTTADVQAIGADPSGAERELGRLTLDFPPNAAEATGVLTLPPEMRNRVTRLQVAGMRSAASVQLADDALRRREVALIGDAAPNETAQLLSPLFYLHRALEPSTDLIEGRLQDMLPANPDVIVLAGTGQLAPAEAADLQAWVEGGGLLLRFAGPRMAARPPAADDPLMTVRLRAGGRALGGAMSWGEPRRLAPFEDGSPFAGLSVPSDVTVTEQVLAEPAPDLADRTLAALEDGTPLVTRKALGQGQVVLFHVTANAEWSNLPLSGLFVQMLERLTVVAGRSMAEPADLAGTVWTPERLLDAFGTAGPPGAEAGIEGAALATTPLSAALRPGLYDGGGRQAARNVLLDTTPLEAAVWPDGQAVADMDAAPARALKGPLLALALAALLIDVLAALAVGGRLRRGAAMAIAGLVMLTAPPEAQAQDDRAIAAVDELRLAFVRTGDAEVDRISEAGLRGLSLQLASRTSVEPGEPMGVDPATDELAFFPFLYWPVTGQEAGLSAAATERVNAYLRTGGMILFDTRDADMAGLSGGTEAGRALQRLTAGLDIPPLEPVPSDHVLTRTFYLLQDFPGRQVGPVWVEAAAPEAEAAGGQPFRTLNDGVTPVIIGGNDWAAAWASDAYGAPLLPVGRGYGGERQREIAVRFGINVVMYVLTGNYKNDQVHVPALLERLGN</sequence>
<dbReference type="AlphaFoldDB" id="A0A8J8MUI3"/>